<name>A0A1B6MEM8_9HEMI</name>
<evidence type="ECO:0000256" key="5">
    <source>
        <dbReference type="ARBA" id="ARBA00023242"/>
    </source>
</evidence>
<dbReference type="PANTHER" id="PTHR48208">
    <property type="entry name" value="CENTROMERE PROTEIN I"/>
    <property type="match status" value="1"/>
</dbReference>
<dbReference type="EMBL" id="GEBQ01005613">
    <property type="protein sequence ID" value="JAT34364.1"/>
    <property type="molecule type" value="Transcribed_RNA"/>
</dbReference>
<dbReference type="GO" id="GO:0005634">
    <property type="term" value="C:nucleus"/>
    <property type="evidence" value="ECO:0007669"/>
    <property type="project" value="UniProtKB-SubCell"/>
</dbReference>
<dbReference type="InterPro" id="IPR012485">
    <property type="entry name" value="CENP-I"/>
</dbReference>
<evidence type="ECO:0000256" key="3">
    <source>
        <dbReference type="ARBA" id="ARBA00005470"/>
    </source>
</evidence>
<evidence type="ECO:0000256" key="6">
    <source>
        <dbReference type="ARBA" id="ARBA00023328"/>
    </source>
</evidence>
<evidence type="ECO:0000313" key="7">
    <source>
        <dbReference type="EMBL" id="JAT34364.1"/>
    </source>
</evidence>
<keyword evidence="6" id="KW-0137">Centromere</keyword>
<evidence type="ECO:0000256" key="4">
    <source>
        <dbReference type="ARBA" id="ARBA00022454"/>
    </source>
</evidence>
<dbReference type="AlphaFoldDB" id="A0A1B6MEM8"/>
<dbReference type="GO" id="GO:0000939">
    <property type="term" value="C:inner kinetochore"/>
    <property type="evidence" value="ECO:0007669"/>
    <property type="project" value="TreeGrafter"/>
</dbReference>
<dbReference type="PANTHER" id="PTHR48208:SF2">
    <property type="entry name" value="CENTROMERE PROTEIN I"/>
    <property type="match status" value="1"/>
</dbReference>
<dbReference type="GO" id="GO:0000070">
    <property type="term" value="P:mitotic sister chromatid segregation"/>
    <property type="evidence" value="ECO:0007669"/>
    <property type="project" value="TreeGrafter"/>
</dbReference>
<evidence type="ECO:0000256" key="1">
    <source>
        <dbReference type="ARBA" id="ARBA00004123"/>
    </source>
</evidence>
<keyword evidence="4" id="KW-0158">Chromosome</keyword>
<evidence type="ECO:0000256" key="2">
    <source>
        <dbReference type="ARBA" id="ARBA00004584"/>
    </source>
</evidence>
<dbReference type="Pfam" id="PF07778">
    <property type="entry name" value="CENP-I"/>
    <property type="match status" value="2"/>
</dbReference>
<organism evidence="7">
    <name type="scientific">Graphocephala atropunctata</name>
    <dbReference type="NCBI Taxonomy" id="36148"/>
    <lineage>
        <taxon>Eukaryota</taxon>
        <taxon>Metazoa</taxon>
        <taxon>Ecdysozoa</taxon>
        <taxon>Arthropoda</taxon>
        <taxon>Hexapoda</taxon>
        <taxon>Insecta</taxon>
        <taxon>Pterygota</taxon>
        <taxon>Neoptera</taxon>
        <taxon>Paraneoptera</taxon>
        <taxon>Hemiptera</taxon>
        <taxon>Auchenorrhyncha</taxon>
        <taxon>Membracoidea</taxon>
        <taxon>Cicadellidae</taxon>
        <taxon>Cicadellinae</taxon>
        <taxon>Cicadellini</taxon>
        <taxon>Graphocephala</taxon>
    </lineage>
</organism>
<reference evidence="7" key="1">
    <citation type="submission" date="2015-11" db="EMBL/GenBank/DDBJ databases">
        <title>De novo transcriptome assembly of four potential Pierce s Disease insect vectors from Arizona vineyards.</title>
        <authorList>
            <person name="Tassone E.E."/>
        </authorList>
    </citation>
    <scope>NUCLEOTIDE SEQUENCE</scope>
</reference>
<comment type="similarity">
    <text evidence="3">Belongs to the CENP-I/CTF3 family.</text>
</comment>
<proteinExistence type="inferred from homology"/>
<comment type="subcellular location">
    <subcellularLocation>
        <location evidence="2">Chromosome</location>
        <location evidence="2">Centromere</location>
    </subcellularLocation>
    <subcellularLocation>
        <location evidence="1">Nucleus</location>
    </subcellularLocation>
</comment>
<keyword evidence="5" id="KW-0539">Nucleus</keyword>
<dbReference type="GO" id="GO:0034080">
    <property type="term" value="P:CENP-A containing chromatin assembly"/>
    <property type="evidence" value="ECO:0007669"/>
    <property type="project" value="TreeGrafter"/>
</dbReference>
<protein>
    <recommendedName>
        <fullName evidence="8">Centromere protein I</fullName>
    </recommendedName>
</protein>
<evidence type="ECO:0008006" key="8">
    <source>
        <dbReference type="Google" id="ProtNLM"/>
    </source>
</evidence>
<gene>
    <name evidence="7" type="ORF">g.5094</name>
</gene>
<sequence>MSMKQIKSVESIPYFVHLVEEHLSGNNENVGNLKEILEEVFLVSVERGFTDNEFSVLLKFFTKGSISTTNKVKLLTNLVPSVRVPRPDAIQFLAWFVSNVNKSNKRLCVYILQWLIGLLENDLIDPSILDIFYYDFQRMLRYQELMKYACKLLCKLTKPDDVTASSVYVVSELLYRREDDKYLYALLNLFKSYKPRLVTEEIKRVDVSQVLRSVPQSMDTMIKVANRRQRQMLAHRDLGVFEVADSHQTEPSCQQGLYKASSLIPFPTFNLEGVDKIATCYPNSVKETLRKFKRVPIPQNIMSLMRDDTGFFLILYGKTDLQERFSVSLLQTLQSVFINQDQEATEEDQEFFLKRVNDLQDFMVQGIPCVSTFLSGYLLNWDGLVHRPQIMNLLEWATFDSFQELSANILRPLFWLFVSYNVTMKQQIIQTCTNLIRNMYAAEVNRVRRQVPHPFLGKARAWTADPVAMLTRLVRWMEDLCKIGLCLEPESCSLLIQAVNFYETMTLLESRSLLPMWTVMSPGVIYRSLFMVNPVILSRVCRLLVRYHKDFLPQLHSQQPQFYSECQDKINITSKYAQELINILWNGQAMTRKEDGFALKTWSDDTIQQVNFPVDLDTALDIAHNSNFLPYVAREIMRNGPNFIQNKDGFFIMIEHYLEDITNFIKFFSPTFQTPLK</sequence>
<accession>A0A1B6MEM8</accession>